<dbReference type="Proteomes" id="UP001162501">
    <property type="component" value="Chromosome 32"/>
</dbReference>
<organism evidence="1 2">
    <name type="scientific">Rangifer tarandus platyrhynchus</name>
    <name type="common">Svalbard reindeer</name>
    <dbReference type="NCBI Taxonomy" id="3082113"/>
    <lineage>
        <taxon>Eukaryota</taxon>
        <taxon>Metazoa</taxon>
        <taxon>Chordata</taxon>
        <taxon>Craniata</taxon>
        <taxon>Vertebrata</taxon>
        <taxon>Euteleostomi</taxon>
        <taxon>Mammalia</taxon>
        <taxon>Eutheria</taxon>
        <taxon>Laurasiatheria</taxon>
        <taxon>Artiodactyla</taxon>
        <taxon>Ruminantia</taxon>
        <taxon>Pecora</taxon>
        <taxon>Cervidae</taxon>
        <taxon>Odocoileinae</taxon>
        <taxon>Rangifer</taxon>
    </lineage>
</organism>
<proteinExistence type="predicted"/>
<protein>
    <submittedName>
        <fullName evidence="1">Uncharacterized protein</fullName>
    </submittedName>
</protein>
<gene>
    <name evidence="1" type="ORF">MRATA1EN3_LOCUS19503</name>
</gene>
<reference evidence="1" key="1">
    <citation type="submission" date="2023-05" db="EMBL/GenBank/DDBJ databases">
        <authorList>
            <consortium name="ELIXIR-Norway"/>
        </authorList>
    </citation>
    <scope>NUCLEOTIDE SEQUENCE</scope>
</reference>
<accession>A0ACB0F5J1</accession>
<sequence length="130" mass="13496">MWYSGCKGLVQGTSPSHLPRGHLPGPSGALAGSPLLPRGRQEVERVKVQGGKTDERQGMFESSKTPSESHQPARMPPPPDPCGLRPAPPRGPTLLTLRPGNGASSLPPQSLCVCCSFCSGTLPAGGYLTA</sequence>
<evidence type="ECO:0000313" key="2">
    <source>
        <dbReference type="Proteomes" id="UP001162501"/>
    </source>
</evidence>
<dbReference type="EMBL" id="OX596116">
    <property type="protein sequence ID" value="CAI9708290.1"/>
    <property type="molecule type" value="Genomic_DNA"/>
</dbReference>
<evidence type="ECO:0000313" key="1">
    <source>
        <dbReference type="EMBL" id="CAI9708290.1"/>
    </source>
</evidence>
<name>A0ACB0F5J1_RANTA</name>